<evidence type="ECO:0000313" key="8">
    <source>
        <dbReference type="EMBL" id="KAJ5724646.1"/>
    </source>
</evidence>
<evidence type="ECO:0000259" key="7">
    <source>
        <dbReference type="Pfam" id="PF20684"/>
    </source>
</evidence>
<feature type="transmembrane region" description="Helical" evidence="6">
    <location>
        <begin position="107"/>
        <end position="132"/>
    </location>
</feature>
<dbReference type="PANTHER" id="PTHR33048:SF129">
    <property type="entry name" value="INTEGRAL MEMBRANE PROTEIN-RELATED"/>
    <property type="match status" value="1"/>
</dbReference>
<dbReference type="AlphaFoldDB" id="A0AAD6HKT5"/>
<comment type="caution">
    <text evidence="8">The sequence shown here is derived from an EMBL/GenBank/DDBJ whole genome shotgun (WGS) entry which is preliminary data.</text>
</comment>
<feature type="transmembrane region" description="Helical" evidence="6">
    <location>
        <begin position="219"/>
        <end position="246"/>
    </location>
</feature>
<keyword evidence="9" id="KW-1185">Reference proteome</keyword>
<evidence type="ECO:0000313" key="9">
    <source>
        <dbReference type="Proteomes" id="UP001215712"/>
    </source>
</evidence>
<protein>
    <recommendedName>
        <fullName evidence="7">Rhodopsin domain-containing protein</fullName>
    </recommendedName>
</protein>
<reference evidence="8" key="2">
    <citation type="submission" date="2023-01" db="EMBL/GenBank/DDBJ databases">
        <authorList>
            <person name="Petersen C."/>
        </authorList>
    </citation>
    <scope>NUCLEOTIDE SEQUENCE</scope>
    <source>
        <strain evidence="8">IBT 17514</strain>
    </source>
</reference>
<proteinExistence type="inferred from homology"/>
<dbReference type="InterPro" id="IPR052337">
    <property type="entry name" value="SAT4-like"/>
</dbReference>
<evidence type="ECO:0000256" key="4">
    <source>
        <dbReference type="ARBA" id="ARBA00023136"/>
    </source>
</evidence>
<comment type="similarity">
    <text evidence="5">Belongs to the SAT4 family.</text>
</comment>
<organism evidence="8 9">
    <name type="scientific">Penicillium malachiteum</name>
    <dbReference type="NCBI Taxonomy" id="1324776"/>
    <lineage>
        <taxon>Eukaryota</taxon>
        <taxon>Fungi</taxon>
        <taxon>Dikarya</taxon>
        <taxon>Ascomycota</taxon>
        <taxon>Pezizomycotina</taxon>
        <taxon>Eurotiomycetes</taxon>
        <taxon>Eurotiomycetidae</taxon>
        <taxon>Eurotiales</taxon>
        <taxon>Aspergillaceae</taxon>
        <taxon>Penicillium</taxon>
    </lineage>
</organism>
<evidence type="ECO:0000256" key="5">
    <source>
        <dbReference type="ARBA" id="ARBA00038359"/>
    </source>
</evidence>
<feature type="domain" description="Rhodopsin" evidence="7">
    <location>
        <begin position="12"/>
        <end position="250"/>
    </location>
</feature>
<dbReference type="EMBL" id="JAQJAN010000008">
    <property type="protein sequence ID" value="KAJ5724646.1"/>
    <property type="molecule type" value="Genomic_DNA"/>
</dbReference>
<sequence length="335" mass="37801">MWSQLYPVVVLVRLYARGILVRELGYDDYIIVVAQLLAWADMAFSIQTARYGAGEHLMDLVANPAEMVLMYKWLVTAQMVYFTTLWVCRVSGLAFYSRLTPMPQFQLWMRVSFGFVTAVWITQSLIIGLQCIPLQALWDSSIKRKCMTSTDVFISTSVLTTICDSLILLLPLNIVNKLQVNTARKISLLFVFCFGIFAIVTSIIRMVSMVQALHHASDITWYFSVVMAWSTAEISAMIVALSLPSLRGMFGFLRNKAHSTNKSTSRGTAFIGLGSVPRASKNRIYDGNSHQTSVDIDAVRSTSQEALWDMKDPQNIRVVDTVHMDVDELRPDQRD</sequence>
<name>A0AAD6HKT5_9EURO</name>
<keyword evidence="3 6" id="KW-1133">Transmembrane helix</keyword>
<feature type="transmembrane region" description="Helical" evidence="6">
    <location>
        <begin position="152"/>
        <end position="174"/>
    </location>
</feature>
<dbReference type="PANTHER" id="PTHR33048">
    <property type="entry name" value="PTH11-LIKE INTEGRAL MEMBRANE PROTEIN (AFU_ORTHOLOGUE AFUA_5G11245)"/>
    <property type="match status" value="1"/>
</dbReference>
<reference evidence="8" key="1">
    <citation type="journal article" date="2023" name="IMA Fungus">
        <title>Comparative genomic study of the Penicillium genus elucidates a diverse pangenome and 15 lateral gene transfer events.</title>
        <authorList>
            <person name="Petersen C."/>
            <person name="Sorensen T."/>
            <person name="Nielsen M.R."/>
            <person name="Sondergaard T.E."/>
            <person name="Sorensen J.L."/>
            <person name="Fitzpatrick D.A."/>
            <person name="Frisvad J.C."/>
            <person name="Nielsen K.L."/>
        </authorList>
    </citation>
    <scope>NUCLEOTIDE SEQUENCE</scope>
    <source>
        <strain evidence="8">IBT 17514</strain>
    </source>
</reference>
<evidence type="ECO:0000256" key="3">
    <source>
        <dbReference type="ARBA" id="ARBA00022989"/>
    </source>
</evidence>
<comment type="subcellular location">
    <subcellularLocation>
        <location evidence="1">Membrane</location>
        <topology evidence="1">Multi-pass membrane protein</topology>
    </subcellularLocation>
</comment>
<dbReference type="Pfam" id="PF20684">
    <property type="entry name" value="Fung_rhodopsin"/>
    <property type="match status" value="1"/>
</dbReference>
<dbReference type="Proteomes" id="UP001215712">
    <property type="component" value="Unassembled WGS sequence"/>
</dbReference>
<keyword evidence="2 6" id="KW-0812">Transmembrane</keyword>
<evidence type="ECO:0000256" key="6">
    <source>
        <dbReference type="SAM" id="Phobius"/>
    </source>
</evidence>
<evidence type="ECO:0000256" key="2">
    <source>
        <dbReference type="ARBA" id="ARBA00022692"/>
    </source>
</evidence>
<feature type="transmembrane region" description="Helical" evidence="6">
    <location>
        <begin position="73"/>
        <end position="95"/>
    </location>
</feature>
<dbReference type="InterPro" id="IPR049326">
    <property type="entry name" value="Rhodopsin_dom_fungi"/>
</dbReference>
<feature type="transmembrane region" description="Helical" evidence="6">
    <location>
        <begin position="186"/>
        <end position="207"/>
    </location>
</feature>
<gene>
    <name evidence="8" type="ORF">N7493_006374</name>
</gene>
<accession>A0AAD6HKT5</accession>
<dbReference type="GO" id="GO:0016020">
    <property type="term" value="C:membrane"/>
    <property type="evidence" value="ECO:0007669"/>
    <property type="project" value="UniProtKB-SubCell"/>
</dbReference>
<evidence type="ECO:0000256" key="1">
    <source>
        <dbReference type="ARBA" id="ARBA00004141"/>
    </source>
</evidence>
<keyword evidence="4 6" id="KW-0472">Membrane</keyword>